<feature type="transmembrane region" description="Helical" evidence="17">
    <location>
        <begin position="7"/>
        <end position="28"/>
    </location>
</feature>
<evidence type="ECO:0000256" key="7">
    <source>
        <dbReference type="ARBA" id="ARBA00047368"/>
    </source>
</evidence>
<dbReference type="OrthoDB" id="1898221at2759"/>
<keyword evidence="4 17" id="KW-0812">Transmembrane</keyword>
<feature type="transmembrane region" description="Helical" evidence="17">
    <location>
        <begin position="133"/>
        <end position="151"/>
    </location>
</feature>
<comment type="catalytic activity">
    <reaction evidence="12">
        <text>9-(9Z-octadecenoyloxy)-octadecanoate + H2O = 9-hydroxy-octadecanoate + (9Z)-octadecenoate + H(+)</text>
        <dbReference type="Rhea" id="RHEA:52048"/>
        <dbReference type="ChEBI" id="CHEBI:15377"/>
        <dbReference type="ChEBI" id="CHEBI:15378"/>
        <dbReference type="ChEBI" id="CHEBI:30823"/>
        <dbReference type="ChEBI" id="CHEBI:136282"/>
        <dbReference type="ChEBI" id="CHEBI:136286"/>
    </reaction>
    <physiologicalReaction direction="left-to-right" evidence="12">
        <dbReference type="Rhea" id="RHEA:52049"/>
    </physiologicalReaction>
</comment>
<keyword evidence="6 17" id="KW-0472">Membrane</keyword>
<feature type="transmembrane region" description="Helical" evidence="17">
    <location>
        <begin position="163"/>
        <end position="188"/>
    </location>
</feature>
<evidence type="ECO:0008006" key="20">
    <source>
        <dbReference type="Google" id="ProtNLM"/>
    </source>
</evidence>
<evidence type="ECO:0000256" key="3">
    <source>
        <dbReference type="ARBA" id="ARBA00009300"/>
    </source>
</evidence>
<evidence type="ECO:0000256" key="2">
    <source>
        <dbReference type="ARBA" id="ARBA00004127"/>
    </source>
</evidence>
<evidence type="ECO:0000256" key="9">
    <source>
        <dbReference type="ARBA" id="ARBA00047863"/>
    </source>
</evidence>
<evidence type="ECO:0000256" key="12">
    <source>
        <dbReference type="ARBA" id="ARBA00048800"/>
    </source>
</evidence>
<evidence type="ECO:0000256" key="13">
    <source>
        <dbReference type="ARBA" id="ARBA00049221"/>
    </source>
</evidence>
<accession>A0A482XT39</accession>
<reference evidence="18 19" key="1">
    <citation type="journal article" date="2017" name="Gigascience">
        <title>Genome sequence of the small brown planthopper, Laodelphax striatellus.</title>
        <authorList>
            <person name="Zhu J."/>
            <person name="Jiang F."/>
            <person name="Wang X."/>
            <person name="Yang P."/>
            <person name="Bao Y."/>
            <person name="Zhao W."/>
            <person name="Wang W."/>
            <person name="Lu H."/>
            <person name="Wang Q."/>
            <person name="Cui N."/>
            <person name="Li J."/>
            <person name="Chen X."/>
            <person name="Luo L."/>
            <person name="Yu J."/>
            <person name="Kang L."/>
            <person name="Cui F."/>
        </authorList>
    </citation>
    <scope>NUCLEOTIDE SEQUENCE [LARGE SCALE GENOMIC DNA]</scope>
    <source>
        <strain evidence="18">Lst14</strain>
    </source>
</reference>
<dbReference type="GO" id="GO:0012505">
    <property type="term" value="C:endomembrane system"/>
    <property type="evidence" value="ECO:0007669"/>
    <property type="project" value="UniProtKB-SubCell"/>
</dbReference>
<comment type="catalytic activity">
    <reaction evidence="16">
        <text>12-(9Z-hexadecenoyloxy)-octadecanoate + H2O = 12-hydroxyoctadecanoate + (9Z)-hexadecenoate + H(+)</text>
        <dbReference type="Rhea" id="RHEA:52072"/>
        <dbReference type="ChEBI" id="CHEBI:15377"/>
        <dbReference type="ChEBI" id="CHEBI:15378"/>
        <dbReference type="ChEBI" id="CHEBI:32372"/>
        <dbReference type="ChEBI" id="CHEBI:84201"/>
        <dbReference type="ChEBI" id="CHEBI:136312"/>
    </reaction>
    <physiologicalReaction direction="left-to-right" evidence="16">
        <dbReference type="Rhea" id="RHEA:52073"/>
    </physiologicalReaction>
</comment>
<comment type="catalytic activity">
    <reaction evidence="15">
        <text>13-(9Z-hexadecenoyloxy)-octadecanoate + H2O = 13-hydroxy-octadecanoate + (9Z)-hexadecenoate + H(+)</text>
        <dbReference type="Rhea" id="RHEA:52076"/>
        <dbReference type="ChEBI" id="CHEBI:15377"/>
        <dbReference type="ChEBI" id="CHEBI:15378"/>
        <dbReference type="ChEBI" id="CHEBI:32372"/>
        <dbReference type="ChEBI" id="CHEBI:136304"/>
        <dbReference type="ChEBI" id="CHEBI:136315"/>
    </reaction>
    <physiologicalReaction direction="left-to-right" evidence="15">
        <dbReference type="Rhea" id="RHEA:52077"/>
    </physiologicalReaction>
</comment>
<comment type="catalytic activity">
    <reaction evidence="9">
        <text>9-hexadecanoyloxy-octadecanoate + H2O = 9-hydroxy-octadecanoate + hexadecanoate + H(+)</text>
        <dbReference type="Rhea" id="RHEA:52052"/>
        <dbReference type="ChEBI" id="CHEBI:7896"/>
        <dbReference type="ChEBI" id="CHEBI:15377"/>
        <dbReference type="ChEBI" id="CHEBI:15378"/>
        <dbReference type="ChEBI" id="CHEBI:83670"/>
        <dbReference type="ChEBI" id="CHEBI:136286"/>
    </reaction>
    <physiologicalReaction direction="left-to-right" evidence="9">
        <dbReference type="Rhea" id="RHEA:52053"/>
    </physiologicalReaction>
</comment>
<proteinExistence type="inferred from homology"/>
<evidence type="ECO:0000256" key="15">
    <source>
        <dbReference type="ARBA" id="ARBA00049322"/>
    </source>
</evidence>
<comment type="subcellular location">
    <subcellularLocation>
        <location evidence="2">Endomembrane system</location>
        <topology evidence="2">Multi-pass membrane protein</topology>
    </subcellularLocation>
</comment>
<evidence type="ECO:0000313" key="18">
    <source>
        <dbReference type="EMBL" id="RZF49172.1"/>
    </source>
</evidence>
<dbReference type="InterPro" id="IPR006838">
    <property type="entry name" value="ADTRP_AIG1"/>
</dbReference>
<evidence type="ECO:0000256" key="4">
    <source>
        <dbReference type="ARBA" id="ARBA00022692"/>
    </source>
</evidence>
<keyword evidence="5 17" id="KW-1133">Transmembrane helix</keyword>
<dbReference type="EMBL" id="QKKF02000377">
    <property type="protein sequence ID" value="RZF49172.1"/>
    <property type="molecule type" value="Genomic_DNA"/>
</dbReference>
<gene>
    <name evidence="18" type="ORF">LSTR_LSTR008458</name>
</gene>
<evidence type="ECO:0000256" key="5">
    <source>
        <dbReference type="ARBA" id="ARBA00022989"/>
    </source>
</evidence>
<dbReference type="Pfam" id="PF04750">
    <property type="entry name" value="Far-17a_AIG1"/>
    <property type="match status" value="1"/>
</dbReference>
<dbReference type="Proteomes" id="UP000291343">
    <property type="component" value="Unassembled WGS sequence"/>
</dbReference>
<comment type="catalytic activity">
    <reaction evidence="10">
        <text>12-octadecanoyloxy-octadecanoate + H2O = 12-hydroxyoctadecanoate + octadecanoate + H(+)</text>
        <dbReference type="Rhea" id="RHEA:52080"/>
        <dbReference type="ChEBI" id="CHEBI:15377"/>
        <dbReference type="ChEBI" id="CHEBI:15378"/>
        <dbReference type="ChEBI" id="CHEBI:25629"/>
        <dbReference type="ChEBI" id="CHEBI:84201"/>
        <dbReference type="ChEBI" id="CHEBI:136330"/>
    </reaction>
    <physiologicalReaction direction="left-to-right" evidence="10">
        <dbReference type="Rhea" id="RHEA:52081"/>
    </physiologicalReaction>
</comment>
<feature type="transmembrane region" description="Helical" evidence="17">
    <location>
        <begin position="200"/>
        <end position="218"/>
    </location>
</feature>
<protein>
    <recommendedName>
        <fullName evidence="20">Androgen-dependent TFPI-regulating protein</fullName>
    </recommendedName>
</protein>
<dbReference type="AlphaFoldDB" id="A0A482XT39"/>
<feature type="transmembrane region" description="Helical" evidence="17">
    <location>
        <begin position="92"/>
        <end position="113"/>
    </location>
</feature>
<evidence type="ECO:0000256" key="6">
    <source>
        <dbReference type="ARBA" id="ARBA00023136"/>
    </source>
</evidence>
<comment type="catalytic activity">
    <reaction evidence="7">
        <text>12-hexadecanoyloxy-octadecanoate + H2O = 12-hydroxyoctadecanoate + hexadecanoate + H(+)</text>
        <dbReference type="Rhea" id="RHEA:52056"/>
        <dbReference type="ChEBI" id="CHEBI:7896"/>
        <dbReference type="ChEBI" id="CHEBI:15377"/>
        <dbReference type="ChEBI" id="CHEBI:15378"/>
        <dbReference type="ChEBI" id="CHEBI:83677"/>
        <dbReference type="ChEBI" id="CHEBI:84201"/>
    </reaction>
    <physiologicalReaction direction="left-to-right" evidence="7">
        <dbReference type="Rhea" id="RHEA:52057"/>
    </physiologicalReaction>
</comment>
<evidence type="ECO:0000256" key="14">
    <source>
        <dbReference type="ARBA" id="ARBA00049296"/>
    </source>
</evidence>
<sequence length="240" mass="28572">MFRKLCHFIIMIYYLIFVYFGLRLLFFYDVEKVSDIFKKTVVDKNPFMYFSLWGVTFQLVYFTFVIILDYTDITSEKSRSPWKNCLETFRKHFFMAIVFPTTLLIGLTFWTFFIYDRELIYPEVLDKEVPFALNHGCHTIPPILVFIHLFLADQSDINSTVCIVLISIMELLYTVCFIWSGIMYGNWIYIMYDTMRADKIATIFVICYIITCLSFVFGRKLSTTLSRINYEVKLGTRKIN</sequence>
<keyword evidence="19" id="KW-1185">Reference proteome</keyword>
<comment type="catalytic activity">
    <reaction evidence="11">
        <text>12-(9Z-octadecenoyloxy)-octadecanoate + H2O = 12-hydroxyoctadecanoate + (9Z)-octadecenoate + H(+)</text>
        <dbReference type="Rhea" id="RHEA:52060"/>
        <dbReference type="ChEBI" id="CHEBI:15377"/>
        <dbReference type="ChEBI" id="CHEBI:15378"/>
        <dbReference type="ChEBI" id="CHEBI:30823"/>
        <dbReference type="ChEBI" id="CHEBI:84201"/>
        <dbReference type="ChEBI" id="CHEBI:136302"/>
    </reaction>
    <physiologicalReaction direction="left-to-right" evidence="11">
        <dbReference type="Rhea" id="RHEA:52061"/>
    </physiologicalReaction>
</comment>
<dbReference type="GO" id="GO:0016020">
    <property type="term" value="C:membrane"/>
    <property type="evidence" value="ECO:0007669"/>
    <property type="project" value="InterPro"/>
</dbReference>
<evidence type="ECO:0000256" key="11">
    <source>
        <dbReference type="ARBA" id="ARBA00048701"/>
    </source>
</evidence>
<dbReference type="InParanoid" id="A0A482XT39"/>
<comment type="catalytic activity">
    <reaction evidence="13">
        <text>9-octadecanoyloxy-octadecanoate + H2O = 9-hydroxy-octadecanoate + octadecanoate + H(+)</text>
        <dbReference type="Rhea" id="RHEA:52096"/>
        <dbReference type="ChEBI" id="CHEBI:15377"/>
        <dbReference type="ChEBI" id="CHEBI:15378"/>
        <dbReference type="ChEBI" id="CHEBI:25629"/>
        <dbReference type="ChEBI" id="CHEBI:136286"/>
        <dbReference type="ChEBI" id="CHEBI:136373"/>
    </reaction>
    <physiologicalReaction direction="left-to-right" evidence="13">
        <dbReference type="Rhea" id="RHEA:52097"/>
    </physiologicalReaction>
</comment>
<feature type="transmembrane region" description="Helical" evidence="17">
    <location>
        <begin position="48"/>
        <end position="71"/>
    </location>
</feature>
<dbReference type="PANTHER" id="PTHR10989:SF16">
    <property type="entry name" value="AT02829P-RELATED"/>
    <property type="match status" value="1"/>
</dbReference>
<evidence type="ECO:0000256" key="10">
    <source>
        <dbReference type="ARBA" id="ARBA00048680"/>
    </source>
</evidence>
<evidence type="ECO:0000313" key="19">
    <source>
        <dbReference type="Proteomes" id="UP000291343"/>
    </source>
</evidence>
<comment type="catalytic activity">
    <reaction evidence="1">
        <text>9-(9Z-hexadecenoyloxy)-octadecanoate + H2O = (9Z)-hexadecenoate + 9-hydroxy-octadecanoate + H(+)</text>
        <dbReference type="Rhea" id="RHEA:52068"/>
        <dbReference type="ChEBI" id="CHEBI:15377"/>
        <dbReference type="ChEBI" id="CHEBI:15378"/>
        <dbReference type="ChEBI" id="CHEBI:32372"/>
        <dbReference type="ChEBI" id="CHEBI:136286"/>
        <dbReference type="ChEBI" id="CHEBI:136309"/>
    </reaction>
    <physiologicalReaction direction="left-to-right" evidence="1">
        <dbReference type="Rhea" id="RHEA:52069"/>
    </physiologicalReaction>
</comment>
<comment type="similarity">
    <text evidence="3">Belongs to the AIG1 family.</text>
</comment>
<comment type="catalytic activity">
    <reaction evidence="8">
        <text>13-octadecanoyloxy-octadecanoate + H2O = 13-hydroxy-octadecanoate + octadecanoate + H(+)</text>
        <dbReference type="Rhea" id="RHEA:52084"/>
        <dbReference type="ChEBI" id="CHEBI:15377"/>
        <dbReference type="ChEBI" id="CHEBI:15378"/>
        <dbReference type="ChEBI" id="CHEBI:25629"/>
        <dbReference type="ChEBI" id="CHEBI:136304"/>
        <dbReference type="ChEBI" id="CHEBI:136335"/>
    </reaction>
    <physiologicalReaction direction="left-to-right" evidence="8">
        <dbReference type="Rhea" id="RHEA:52085"/>
    </physiologicalReaction>
</comment>
<comment type="catalytic activity">
    <reaction evidence="14">
        <text>13-(9Z-octadecenoyloxy)-octadecanoate + H2O = 13-hydroxy-octadecanoate + (9Z)-octadecenoate + H(+)</text>
        <dbReference type="Rhea" id="RHEA:52064"/>
        <dbReference type="ChEBI" id="CHEBI:15377"/>
        <dbReference type="ChEBI" id="CHEBI:15378"/>
        <dbReference type="ChEBI" id="CHEBI:30823"/>
        <dbReference type="ChEBI" id="CHEBI:136303"/>
        <dbReference type="ChEBI" id="CHEBI:136304"/>
    </reaction>
    <physiologicalReaction direction="left-to-right" evidence="14">
        <dbReference type="Rhea" id="RHEA:52065"/>
    </physiologicalReaction>
</comment>
<dbReference type="PANTHER" id="PTHR10989">
    <property type="entry name" value="ANDROGEN-INDUCED PROTEIN 1-RELATED"/>
    <property type="match status" value="1"/>
</dbReference>
<organism evidence="18 19">
    <name type="scientific">Laodelphax striatellus</name>
    <name type="common">Small brown planthopper</name>
    <name type="synonym">Delphax striatella</name>
    <dbReference type="NCBI Taxonomy" id="195883"/>
    <lineage>
        <taxon>Eukaryota</taxon>
        <taxon>Metazoa</taxon>
        <taxon>Ecdysozoa</taxon>
        <taxon>Arthropoda</taxon>
        <taxon>Hexapoda</taxon>
        <taxon>Insecta</taxon>
        <taxon>Pterygota</taxon>
        <taxon>Neoptera</taxon>
        <taxon>Paraneoptera</taxon>
        <taxon>Hemiptera</taxon>
        <taxon>Auchenorrhyncha</taxon>
        <taxon>Fulgoroidea</taxon>
        <taxon>Delphacidae</taxon>
        <taxon>Criomorphinae</taxon>
        <taxon>Laodelphax</taxon>
    </lineage>
</organism>
<evidence type="ECO:0000256" key="8">
    <source>
        <dbReference type="ARBA" id="ARBA00047427"/>
    </source>
</evidence>
<evidence type="ECO:0000256" key="17">
    <source>
        <dbReference type="SAM" id="Phobius"/>
    </source>
</evidence>
<comment type="caution">
    <text evidence="18">The sequence shown here is derived from an EMBL/GenBank/DDBJ whole genome shotgun (WGS) entry which is preliminary data.</text>
</comment>
<name>A0A482XT39_LAOST</name>
<evidence type="ECO:0000256" key="16">
    <source>
        <dbReference type="ARBA" id="ARBA00049428"/>
    </source>
</evidence>
<evidence type="ECO:0000256" key="1">
    <source>
        <dbReference type="ARBA" id="ARBA00000923"/>
    </source>
</evidence>